<dbReference type="Pfam" id="PF02931">
    <property type="entry name" value="Neur_chan_LBD"/>
    <property type="match status" value="1"/>
</dbReference>
<dbReference type="InterPro" id="IPR018000">
    <property type="entry name" value="Neurotransmitter_ion_chnl_CS"/>
</dbReference>
<evidence type="ECO:0000259" key="12">
    <source>
        <dbReference type="Pfam" id="PF02931"/>
    </source>
</evidence>
<evidence type="ECO:0000256" key="4">
    <source>
        <dbReference type="ARBA" id="ARBA00022475"/>
    </source>
</evidence>
<name>A0A553PKD2_TIGCA</name>
<sequence length="449" mass="51706">MRLLLRINTVLILMRLVQAQLFEDPWDQLDQCSCSNEDADVPVGFLSLVGGALKVPRDYNKNVQPPGKPTIVDIGFIVNDVLEIDDDAYSVTLKMEMPMYWNDSRIQFNTTLLDQVSPNRWLYIDPNWKDDLWFPSLVVQNMQEFKTITSIKSNEKLMITEIPDKRFHYVAMHLIKFTCGLKFDFFPFDIHLCSMKVHLDSPVEELSLDFFHGSHLKWGWANTTTILDYGIDFEPLSIEALLETNTMFNGITYQKSISGFVVKLSRKVSVYLFNYFIPSGLFVVVSWVSLIIPPDAVPGRVALIITTFLVLVNIANTVFSSSPTADTINPIQVWILACIVFVFMTVLEYAYILFMMRRVKRHILMANNLKKNKPRKSSKVYTTEETPKISTLSSARTHSLTSPIPEHDYVDCGTVKEFLTDGAKNNRMSNIRRRLEVIRNRFLDWRSKV</sequence>
<keyword evidence="10 11" id="KW-0407">Ion channel</keyword>
<evidence type="ECO:0000256" key="9">
    <source>
        <dbReference type="ARBA" id="ARBA00023136"/>
    </source>
</evidence>
<keyword evidence="5 11" id="KW-0812">Transmembrane</keyword>
<evidence type="ECO:0000256" key="6">
    <source>
        <dbReference type="ARBA" id="ARBA00022729"/>
    </source>
</evidence>
<keyword evidence="3 11" id="KW-0813">Transport</keyword>
<comment type="subcellular location">
    <subcellularLocation>
        <location evidence="2">Cell membrane</location>
    </subcellularLocation>
    <subcellularLocation>
        <location evidence="1">Membrane</location>
        <topology evidence="1">Multi-pass membrane protein</topology>
    </subcellularLocation>
</comment>
<feature type="domain" description="Neurotransmitter-gated ion-channel ligand-binding" evidence="12">
    <location>
        <begin position="57"/>
        <end position="197"/>
    </location>
</feature>
<evidence type="ECO:0000313" key="15">
    <source>
        <dbReference type="Proteomes" id="UP000318571"/>
    </source>
</evidence>
<accession>A0A553PKD2</accession>
<feature type="signal peptide" evidence="11">
    <location>
        <begin position="1"/>
        <end position="19"/>
    </location>
</feature>
<dbReference type="PRINTS" id="PR00252">
    <property type="entry name" value="NRIONCHANNEL"/>
</dbReference>
<dbReference type="InterPro" id="IPR006029">
    <property type="entry name" value="Neurotrans-gated_channel_TM"/>
</dbReference>
<dbReference type="PRINTS" id="PR00253">
    <property type="entry name" value="GABAARECEPTR"/>
</dbReference>
<keyword evidence="9 11" id="KW-0472">Membrane</keyword>
<comment type="caution">
    <text evidence="14">The sequence shown here is derived from an EMBL/GenBank/DDBJ whole genome shotgun (WGS) entry which is preliminary data.</text>
</comment>
<dbReference type="EMBL" id="VCGU01000003">
    <property type="protein sequence ID" value="TRY78141.1"/>
    <property type="molecule type" value="Genomic_DNA"/>
</dbReference>
<dbReference type="STRING" id="6832.A0A553PKD2"/>
<feature type="non-terminal residue" evidence="14">
    <location>
        <position position="449"/>
    </location>
</feature>
<feature type="transmembrane region" description="Helical" evidence="11">
    <location>
        <begin position="301"/>
        <end position="319"/>
    </location>
</feature>
<feature type="transmembrane region" description="Helical" evidence="11">
    <location>
        <begin position="331"/>
        <end position="354"/>
    </location>
</feature>
<feature type="chain" id="PRO_5022265852" description="Neurotransmitter-gated ion-channel ligand-binding domain-containing protein" evidence="11">
    <location>
        <begin position="20"/>
        <end position="449"/>
    </location>
</feature>
<dbReference type="InterPro" id="IPR038050">
    <property type="entry name" value="Neuro_actylchol_rec"/>
</dbReference>
<evidence type="ECO:0000256" key="1">
    <source>
        <dbReference type="ARBA" id="ARBA00004141"/>
    </source>
</evidence>
<comment type="caution">
    <text evidence="11">Lacks conserved residue(s) required for the propagation of feature annotation.</text>
</comment>
<evidence type="ECO:0000256" key="11">
    <source>
        <dbReference type="RuleBase" id="RU000687"/>
    </source>
</evidence>
<evidence type="ECO:0000256" key="2">
    <source>
        <dbReference type="ARBA" id="ARBA00004236"/>
    </source>
</evidence>
<dbReference type="Gene3D" id="1.20.58.390">
    <property type="entry name" value="Neurotransmitter-gated ion-channel transmembrane domain"/>
    <property type="match status" value="1"/>
</dbReference>
<feature type="transmembrane region" description="Helical" evidence="11">
    <location>
        <begin position="272"/>
        <end position="292"/>
    </location>
</feature>
<dbReference type="InterPro" id="IPR006028">
    <property type="entry name" value="GABAA/Glycine_rcpt"/>
</dbReference>
<gene>
    <name evidence="14" type="ORF">TCAL_09317</name>
</gene>
<dbReference type="Proteomes" id="UP000318571">
    <property type="component" value="Chromosome 11"/>
</dbReference>
<evidence type="ECO:0008006" key="16">
    <source>
        <dbReference type="Google" id="ProtNLM"/>
    </source>
</evidence>
<dbReference type="GO" id="GO:0099095">
    <property type="term" value="F:ligand-gated monoatomic anion channel activity"/>
    <property type="evidence" value="ECO:0007669"/>
    <property type="project" value="UniProtKB-ARBA"/>
</dbReference>
<dbReference type="InterPro" id="IPR006201">
    <property type="entry name" value="Neur_channel"/>
</dbReference>
<keyword evidence="6 11" id="KW-0732">Signal</keyword>
<dbReference type="SUPFAM" id="SSF63712">
    <property type="entry name" value="Nicotinic receptor ligand binding domain-like"/>
    <property type="match status" value="1"/>
</dbReference>
<dbReference type="GO" id="GO:0005230">
    <property type="term" value="F:extracellular ligand-gated monoatomic ion channel activity"/>
    <property type="evidence" value="ECO:0007669"/>
    <property type="project" value="InterPro"/>
</dbReference>
<dbReference type="GO" id="GO:0005886">
    <property type="term" value="C:plasma membrane"/>
    <property type="evidence" value="ECO:0007669"/>
    <property type="project" value="UniProtKB-SubCell"/>
</dbReference>
<dbReference type="GO" id="GO:0004888">
    <property type="term" value="F:transmembrane signaling receptor activity"/>
    <property type="evidence" value="ECO:0007669"/>
    <property type="project" value="InterPro"/>
</dbReference>
<reference evidence="14 15" key="1">
    <citation type="journal article" date="2018" name="Nat. Ecol. Evol.">
        <title>Genomic signatures of mitonuclear coevolution across populations of Tigriopus californicus.</title>
        <authorList>
            <person name="Barreto F.S."/>
            <person name="Watson E.T."/>
            <person name="Lima T.G."/>
            <person name="Willett C.S."/>
            <person name="Edmands S."/>
            <person name="Li W."/>
            <person name="Burton R.S."/>
        </authorList>
    </citation>
    <scope>NUCLEOTIDE SEQUENCE [LARGE SCALE GENOMIC DNA]</scope>
    <source>
        <strain evidence="14 15">San Diego</strain>
    </source>
</reference>
<dbReference type="PROSITE" id="PS00236">
    <property type="entry name" value="NEUROTR_ION_CHANNEL"/>
    <property type="match status" value="1"/>
</dbReference>
<dbReference type="SUPFAM" id="SSF90112">
    <property type="entry name" value="Neurotransmitter-gated ion-channel transmembrane pore"/>
    <property type="match status" value="1"/>
</dbReference>
<evidence type="ECO:0000256" key="8">
    <source>
        <dbReference type="ARBA" id="ARBA00023065"/>
    </source>
</evidence>
<keyword evidence="15" id="KW-1185">Reference proteome</keyword>
<protein>
    <recommendedName>
        <fullName evidence="16">Neurotransmitter-gated ion-channel ligand-binding domain-containing protein</fullName>
    </recommendedName>
</protein>
<proteinExistence type="inferred from homology"/>
<dbReference type="InterPro" id="IPR036719">
    <property type="entry name" value="Neuro-gated_channel_TM_sf"/>
</dbReference>
<keyword evidence="4" id="KW-1003">Cell membrane</keyword>
<dbReference type="InterPro" id="IPR036734">
    <property type="entry name" value="Neur_chan_lig-bd_sf"/>
</dbReference>
<dbReference type="InterPro" id="IPR006202">
    <property type="entry name" value="Neur_chan_lig-bd"/>
</dbReference>
<keyword evidence="7 11" id="KW-1133">Transmembrane helix</keyword>
<evidence type="ECO:0000256" key="3">
    <source>
        <dbReference type="ARBA" id="ARBA00022448"/>
    </source>
</evidence>
<organism evidence="14 15">
    <name type="scientific">Tigriopus californicus</name>
    <name type="common">Marine copepod</name>
    <dbReference type="NCBI Taxonomy" id="6832"/>
    <lineage>
        <taxon>Eukaryota</taxon>
        <taxon>Metazoa</taxon>
        <taxon>Ecdysozoa</taxon>
        <taxon>Arthropoda</taxon>
        <taxon>Crustacea</taxon>
        <taxon>Multicrustacea</taxon>
        <taxon>Hexanauplia</taxon>
        <taxon>Copepoda</taxon>
        <taxon>Harpacticoida</taxon>
        <taxon>Harpacticidae</taxon>
        <taxon>Tigriopus</taxon>
    </lineage>
</organism>
<keyword evidence="8 11" id="KW-0406">Ion transport</keyword>
<feature type="domain" description="Neurotransmitter-gated ion-channel transmembrane" evidence="13">
    <location>
        <begin position="276"/>
        <end position="390"/>
    </location>
</feature>
<evidence type="ECO:0000256" key="5">
    <source>
        <dbReference type="ARBA" id="ARBA00022692"/>
    </source>
</evidence>
<evidence type="ECO:0000313" key="14">
    <source>
        <dbReference type="EMBL" id="TRY78141.1"/>
    </source>
</evidence>
<comment type="similarity">
    <text evidence="11">Belongs to the ligand-gated ion channel (TC 1.A.9) family.</text>
</comment>
<evidence type="ECO:0000259" key="13">
    <source>
        <dbReference type="Pfam" id="PF02932"/>
    </source>
</evidence>
<dbReference type="Pfam" id="PF02932">
    <property type="entry name" value="Neur_chan_memb"/>
    <property type="match status" value="1"/>
</dbReference>
<dbReference type="PANTHER" id="PTHR18945">
    <property type="entry name" value="NEUROTRANSMITTER GATED ION CHANNEL"/>
    <property type="match status" value="1"/>
</dbReference>
<dbReference type="GO" id="GO:0005254">
    <property type="term" value="F:chloride channel activity"/>
    <property type="evidence" value="ECO:0007669"/>
    <property type="project" value="UniProtKB-ARBA"/>
</dbReference>
<evidence type="ECO:0000256" key="10">
    <source>
        <dbReference type="ARBA" id="ARBA00023303"/>
    </source>
</evidence>
<evidence type="ECO:0000256" key="7">
    <source>
        <dbReference type="ARBA" id="ARBA00022989"/>
    </source>
</evidence>
<dbReference type="Gene3D" id="2.70.170.10">
    <property type="entry name" value="Neurotransmitter-gated ion-channel ligand-binding domain"/>
    <property type="match status" value="1"/>
</dbReference>
<dbReference type="AlphaFoldDB" id="A0A553PKD2"/>